<dbReference type="EMBL" id="JADIKG010000013">
    <property type="protein sequence ID" value="MFK2875321.1"/>
    <property type="molecule type" value="Genomic_DNA"/>
</dbReference>
<protein>
    <recommendedName>
        <fullName evidence="4">Lipoprotein</fullName>
    </recommendedName>
</protein>
<gene>
    <name evidence="2" type="ORF">ISP13_17475</name>
</gene>
<reference evidence="2 3" key="1">
    <citation type="submission" date="2020-10" db="EMBL/GenBank/DDBJ databases">
        <title>Phylogeny of dyella-like bacteria.</title>
        <authorList>
            <person name="Fu J."/>
        </authorList>
    </citation>
    <scope>NUCLEOTIDE SEQUENCE [LARGE SCALE GENOMIC DNA]</scope>
    <source>
        <strain evidence="2 3">DHOB07</strain>
    </source>
</reference>
<proteinExistence type="predicted"/>
<comment type="caution">
    <text evidence="2">The sequence shown here is derived from an EMBL/GenBank/DDBJ whole genome shotgun (WGS) entry which is preliminary data.</text>
</comment>
<feature type="signal peptide" evidence="1">
    <location>
        <begin position="1"/>
        <end position="25"/>
    </location>
</feature>
<accession>A0ABW8IZ75</accession>
<feature type="chain" id="PRO_5046520658" description="Lipoprotein" evidence="1">
    <location>
        <begin position="26"/>
        <end position="227"/>
    </location>
</feature>
<keyword evidence="3" id="KW-1185">Reference proteome</keyword>
<dbReference type="RefSeq" id="WP_284395552.1">
    <property type="nucleotide sequence ID" value="NZ_BSNQ01000003.1"/>
</dbReference>
<dbReference type="Proteomes" id="UP001620405">
    <property type="component" value="Unassembled WGS sequence"/>
</dbReference>
<name>A0ABW8IZ75_9GAMM</name>
<organism evidence="2 3">
    <name type="scientific">Dyella lipolytica</name>
    <dbReference type="NCBI Taxonomy" id="1867835"/>
    <lineage>
        <taxon>Bacteria</taxon>
        <taxon>Pseudomonadati</taxon>
        <taxon>Pseudomonadota</taxon>
        <taxon>Gammaproteobacteria</taxon>
        <taxon>Lysobacterales</taxon>
        <taxon>Rhodanobacteraceae</taxon>
        <taxon>Dyella</taxon>
    </lineage>
</organism>
<evidence type="ECO:0000313" key="2">
    <source>
        <dbReference type="EMBL" id="MFK2875321.1"/>
    </source>
</evidence>
<evidence type="ECO:0000313" key="3">
    <source>
        <dbReference type="Proteomes" id="UP001620405"/>
    </source>
</evidence>
<sequence>MRKAKGLLAAAMLLVVCQTSTSRGASSDVVSTLSEKTALPAQASSSAGPAKSAAASPEIPREVEIYATRDVGAGQRCIVGARTDEDGMNEKPVAYLSNAKGGFSWEVSLSIPTDTYQGRATHCVASARTLFVLVQSDTQPQQSLSQTLLQVVELDRKSGAVLGSKSIDVPNISAAHTTWVEKGDKNFLPDGNDLVVRGRYEFISDRDNASKKEPSRFSVNVSQHHNP</sequence>
<keyword evidence="1" id="KW-0732">Signal</keyword>
<evidence type="ECO:0008006" key="4">
    <source>
        <dbReference type="Google" id="ProtNLM"/>
    </source>
</evidence>
<evidence type="ECO:0000256" key="1">
    <source>
        <dbReference type="SAM" id="SignalP"/>
    </source>
</evidence>